<evidence type="ECO:0000256" key="2">
    <source>
        <dbReference type="ARBA" id="ARBA00006472"/>
    </source>
</evidence>
<dbReference type="SUPFAM" id="SSF55248">
    <property type="entry name" value="PCD-like"/>
    <property type="match status" value="1"/>
</dbReference>
<reference evidence="7 8" key="1">
    <citation type="submission" date="2019-01" db="EMBL/GenBank/DDBJ databases">
        <title>Lactibacter flavus gen. nov., sp. nov., a novel bacterium of the family Propionibacteriaceae isolated from raw milk and dairy products.</title>
        <authorList>
            <person name="Huptas C."/>
            <person name="Wenning M."/>
            <person name="Breitenwieser F."/>
            <person name="Doll E."/>
            <person name="Von Neubeck M."/>
            <person name="Busse H.-J."/>
            <person name="Scherer S."/>
        </authorList>
    </citation>
    <scope>NUCLEOTIDE SEQUENCE [LARGE SCALE GENOMIC DNA]</scope>
    <source>
        <strain evidence="7 8">KCTC 33808</strain>
    </source>
</reference>
<evidence type="ECO:0000256" key="3">
    <source>
        <dbReference type="ARBA" id="ARBA00013252"/>
    </source>
</evidence>
<feature type="domain" description="Glyoxalase-like" evidence="6">
    <location>
        <begin position="106"/>
        <end position="207"/>
    </location>
</feature>
<comment type="catalytic activity">
    <reaction evidence="1">
        <text>(4aS,6R)-4a-hydroxy-L-erythro-5,6,7,8-tetrahydrobiopterin = (6R)-L-erythro-6,7-dihydrobiopterin + H2O</text>
        <dbReference type="Rhea" id="RHEA:11920"/>
        <dbReference type="ChEBI" id="CHEBI:15377"/>
        <dbReference type="ChEBI" id="CHEBI:15642"/>
        <dbReference type="ChEBI" id="CHEBI:43120"/>
        <dbReference type="EC" id="4.2.1.96"/>
    </reaction>
</comment>
<dbReference type="EMBL" id="SDMQ01000008">
    <property type="protein sequence ID" value="TBT84381.1"/>
    <property type="molecule type" value="Genomic_DNA"/>
</dbReference>
<protein>
    <recommendedName>
        <fullName evidence="4">Putative pterin-4-alpha-carbinolamine dehydratase</fullName>
        <ecNumber evidence="3">4.2.1.96</ecNumber>
    </recommendedName>
</protein>
<organism evidence="7 8">
    <name type="scientific">Propioniciclava sinopodophylli</name>
    <dbReference type="NCBI Taxonomy" id="1837344"/>
    <lineage>
        <taxon>Bacteria</taxon>
        <taxon>Bacillati</taxon>
        <taxon>Actinomycetota</taxon>
        <taxon>Actinomycetes</taxon>
        <taxon>Propionibacteriales</taxon>
        <taxon>Propionibacteriaceae</taxon>
        <taxon>Propioniciclava</taxon>
    </lineage>
</organism>
<dbReference type="Gene3D" id="3.10.180.10">
    <property type="entry name" value="2,3-Dihydroxybiphenyl 1,2-Dioxygenase, domain 1"/>
    <property type="match status" value="1"/>
</dbReference>
<evidence type="ECO:0000256" key="4">
    <source>
        <dbReference type="ARBA" id="ARBA00021735"/>
    </source>
</evidence>
<dbReference type="GO" id="GO:0008124">
    <property type="term" value="F:4-alpha-hydroxytetrahydrobiopterin dehydratase activity"/>
    <property type="evidence" value="ECO:0007669"/>
    <property type="project" value="UniProtKB-EC"/>
</dbReference>
<dbReference type="AlphaFoldDB" id="A0A4Q9KD47"/>
<keyword evidence="5" id="KW-0456">Lyase</keyword>
<dbReference type="GO" id="GO:0006729">
    <property type="term" value="P:tetrahydrobiopterin biosynthetic process"/>
    <property type="evidence" value="ECO:0007669"/>
    <property type="project" value="InterPro"/>
</dbReference>
<dbReference type="Proteomes" id="UP000292373">
    <property type="component" value="Unassembled WGS sequence"/>
</dbReference>
<comment type="caution">
    <text evidence="7">The sequence shown here is derived from an EMBL/GenBank/DDBJ whole genome shotgun (WGS) entry which is preliminary data.</text>
</comment>
<dbReference type="Pfam" id="PF01329">
    <property type="entry name" value="Pterin_4a"/>
    <property type="match status" value="1"/>
</dbReference>
<keyword evidence="8" id="KW-1185">Reference proteome</keyword>
<dbReference type="EC" id="4.2.1.96" evidence="3"/>
<dbReference type="InterPro" id="IPR036428">
    <property type="entry name" value="PCD_sf"/>
</dbReference>
<accession>A0A4Q9KD47</accession>
<gene>
    <name evidence="7" type="ORF">ET989_08840</name>
</gene>
<evidence type="ECO:0000256" key="1">
    <source>
        <dbReference type="ARBA" id="ARBA00001554"/>
    </source>
</evidence>
<proteinExistence type="inferred from homology"/>
<dbReference type="Gene3D" id="3.30.1360.20">
    <property type="entry name" value="Transcriptional coactivator/pterin dehydratase"/>
    <property type="match status" value="1"/>
</dbReference>
<dbReference type="PANTHER" id="PTHR35908:SF1">
    <property type="entry name" value="CONSERVED PROTEIN"/>
    <property type="match status" value="1"/>
</dbReference>
<dbReference type="InterPro" id="IPR041581">
    <property type="entry name" value="Glyoxalase_6"/>
</dbReference>
<dbReference type="OrthoDB" id="15077at2"/>
<evidence type="ECO:0000313" key="7">
    <source>
        <dbReference type="EMBL" id="TBT84381.1"/>
    </source>
</evidence>
<comment type="similarity">
    <text evidence="2">Belongs to the pterin-4-alpha-carbinolamine dehydratase family.</text>
</comment>
<sequence length="213" mass="22972">MVELSRAEASAAAPGWRYLLGRLHLTTEWADFGEAASFVAVVAELAGALDHHPEVDLRGNRVHLAVGTHEVGAVTSRDVTLANRVSVLVHERGGHPVPTALTEVEIAIDTMDATAILPFWKAVLDYAEDGDDALIDPQRIGPPVWFQQLHEPRDVRNRIHLDVTVAHDVAERRIATALASGGRLVSDANAPAFTVLADADGNEACVCTWQGRD</sequence>
<evidence type="ECO:0000259" key="6">
    <source>
        <dbReference type="Pfam" id="PF18029"/>
    </source>
</evidence>
<dbReference type="InterPro" id="IPR029068">
    <property type="entry name" value="Glyas_Bleomycin-R_OHBP_Dase"/>
</dbReference>
<evidence type="ECO:0000256" key="5">
    <source>
        <dbReference type="ARBA" id="ARBA00023239"/>
    </source>
</evidence>
<name>A0A4Q9KD47_9ACTN</name>
<dbReference type="CDD" id="cd00488">
    <property type="entry name" value="PCD_DCoH"/>
    <property type="match status" value="1"/>
</dbReference>
<dbReference type="Pfam" id="PF18029">
    <property type="entry name" value="Glyoxalase_6"/>
    <property type="match status" value="1"/>
</dbReference>
<evidence type="ECO:0000313" key="8">
    <source>
        <dbReference type="Proteomes" id="UP000292373"/>
    </source>
</evidence>
<dbReference type="PANTHER" id="PTHR35908">
    <property type="entry name" value="HYPOTHETICAL FUSION PROTEIN"/>
    <property type="match status" value="1"/>
</dbReference>
<dbReference type="InterPro" id="IPR001533">
    <property type="entry name" value="Pterin_deHydtase"/>
</dbReference>